<evidence type="ECO:0000259" key="4">
    <source>
        <dbReference type="PROSITE" id="PS50987"/>
    </source>
</evidence>
<name>A0ABT9BRG1_9MICO</name>
<evidence type="ECO:0000256" key="2">
    <source>
        <dbReference type="ARBA" id="ARBA00023125"/>
    </source>
</evidence>
<dbReference type="EMBL" id="JAUQUB010000007">
    <property type="protein sequence ID" value="MDO7883618.1"/>
    <property type="molecule type" value="Genomic_DNA"/>
</dbReference>
<dbReference type="Proteomes" id="UP001241072">
    <property type="component" value="Unassembled WGS sequence"/>
</dbReference>
<dbReference type="InterPro" id="IPR036388">
    <property type="entry name" value="WH-like_DNA-bd_sf"/>
</dbReference>
<proteinExistence type="predicted"/>
<reference evidence="5 6" key="1">
    <citation type="submission" date="2023-07" db="EMBL/GenBank/DDBJ databases">
        <title>Protaetiibacter sp. nov WY-16 isolated from soil.</title>
        <authorList>
            <person name="Liu B."/>
            <person name="Wan Y."/>
        </authorList>
    </citation>
    <scope>NUCLEOTIDE SEQUENCE [LARGE SCALE GENOMIC DNA]</scope>
    <source>
        <strain evidence="5 6">WY-16</strain>
    </source>
</reference>
<dbReference type="InterPro" id="IPR011991">
    <property type="entry name" value="ArsR-like_HTH"/>
</dbReference>
<keyword evidence="3" id="KW-0804">Transcription</keyword>
<accession>A0ABT9BRG1</accession>
<protein>
    <submittedName>
        <fullName evidence="5">Metalloregulator ArsR/SmtB family transcription factor</fullName>
    </submittedName>
</protein>
<organism evidence="5 6">
    <name type="scientific">Antiquaquibacter soli</name>
    <dbReference type="NCBI Taxonomy" id="3064523"/>
    <lineage>
        <taxon>Bacteria</taxon>
        <taxon>Bacillati</taxon>
        <taxon>Actinomycetota</taxon>
        <taxon>Actinomycetes</taxon>
        <taxon>Micrococcales</taxon>
        <taxon>Microbacteriaceae</taxon>
        <taxon>Antiquaquibacter</taxon>
    </lineage>
</organism>
<dbReference type="SUPFAM" id="SSF46785">
    <property type="entry name" value="Winged helix' DNA-binding domain"/>
    <property type="match status" value="1"/>
</dbReference>
<evidence type="ECO:0000256" key="1">
    <source>
        <dbReference type="ARBA" id="ARBA00023015"/>
    </source>
</evidence>
<dbReference type="RefSeq" id="WP_305004046.1">
    <property type="nucleotide sequence ID" value="NZ_JAUQUB010000007.1"/>
</dbReference>
<gene>
    <name evidence="5" type="ORF">Q5716_15395</name>
</gene>
<dbReference type="PANTHER" id="PTHR33154:SF18">
    <property type="entry name" value="ARSENICAL RESISTANCE OPERON REPRESSOR"/>
    <property type="match status" value="1"/>
</dbReference>
<dbReference type="PANTHER" id="PTHR33154">
    <property type="entry name" value="TRANSCRIPTIONAL REGULATOR, ARSR FAMILY"/>
    <property type="match status" value="1"/>
</dbReference>
<evidence type="ECO:0000256" key="3">
    <source>
        <dbReference type="ARBA" id="ARBA00023163"/>
    </source>
</evidence>
<keyword evidence="6" id="KW-1185">Reference proteome</keyword>
<keyword evidence="1" id="KW-0805">Transcription regulation</keyword>
<dbReference type="Gene3D" id="1.10.10.10">
    <property type="entry name" value="Winged helix-like DNA-binding domain superfamily/Winged helix DNA-binding domain"/>
    <property type="match status" value="1"/>
</dbReference>
<dbReference type="InterPro" id="IPR001845">
    <property type="entry name" value="HTH_ArsR_DNA-bd_dom"/>
</dbReference>
<dbReference type="PROSITE" id="PS50987">
    <property type="entry name" value="HTH_ARSR_2"/>
    <property type="match status" value="1"/>
</dbReference>
<sequence length="117" mass="12633">MPTALLPLSVTEAAVCCEPLTQETLTDTQADDLARSIKALADPTRLRMISIIAGSPEQEACVCDITEAFDLGQPTVSHHLKVLLDAGYLTRSKRGTWAYYQLVPGSLDALARVFQSA</sequence>
<feature type="domain" description="HTH arsR-type" evidence="4">
    <location>
        <begin position="25"/>
        <end position="117"/>
    </location>
</feature>
<dbReference type="PRINTS" id="PR00778">
    <property type="entry name" value="HTHARSR"/>
</dbReference>
<evidence type="ECO:0000313" key="5">
    <source>
        <dbReference type="EMBL" id="MDO7883618.1"/>
    </source>
</evidence>
<dbReference type="SMART" id="SM00418">
    <property type="entry name" value="HTH_ARSR"/>
    <property type="match status" value="1"/>
</dbReference>
<dbReference type="CDD" id="cd00090">
    <property type="entry name" value="HTH_ARSR"/>
    <property type="match status" value="1"/>
</dbReference>
<dbReference type="InterPro" id="IPR036390">
    <property type="entry name" value="WH_DNA-bd_sf"/>
</dbReference>
<dbReference type="Pfam" id="PF01022">
    <property type="entry name" value="HTH_5"/>
    <property type="match status" value="1"/>
</dbReference>
<comment type="caution">
    <text evidence="5">The sequence shown here is derived from an EMBL/GenBank/DDBJ whole genome shotgun (WGS) entry which is preliminary data.</text>
</comment>
<dbReference type="NCBIfam" id="NF033788">
    <property type="entry name" value="HTH_metalloreg"/>
    <property type="match status" value="1"/>
</dbReference>
<evidence type="ECO:0000313" key="6">
    <source>
        <dbReference type="Proteomes" id="UP001241072"/>
    </source>
</evidence>
<dbReference type="InterPro" id="IPR051081">
    <property type="entry name" value="HTH_MetalResp_TranReg"/>
</dbReference>
<keyword evidence="2" id="KW-0238">DNA-binding</keyword>